<keyword evidence="3" id="KW-0843">Virulence</keyword>
<organism evidence="7 8">
    <name type="scientific">Microbacterium deminutum</name>
    <dbReference type="NCBI Taxonomy" id="344164"/>
    <lineage>
        <taxon>Bacteria</taxon>
        <taxon>Bacillati</taxon>
        <taxon>Actinomycetota</taxon>
        <taxon>Actinomycetes</taxon>
        <taxon>Micrococcales</taxon>
        <taxon>Microbacteriaceae</taxon>
        <taxon>Microbacterium</taxon>
    </lineage>
</organism>
<dbReference type="InterPro" id="IPR022045">
    <property type="entry name" value="TcdB_toxin_mid/N"/>
</dbReference>
<dbReference type="InterPro" id="IPR050708">
    <property type="entry name" value="T6SS_VgrG/RHS"/>
</dbReference>
<reference evidence="8" key="1">
    <citation type="journal article" date="2019" name="Int. J. Syst. Evol. Microbiol.">
        <title>The Global Catalogue of Microorganisms (GCM) 10K type strain sequencing project: providing services to taxonomists for standard genome sequencing and annotation.</title>
        <authorList>
            <consortium name="The Broad Institute Genomics Platform"/>
            <consortium name="The Broad Institute Genome Sequencing Center for Infectious Disease"/>
            <person name="Wu L."/>
            <person name="Ma J."/>
        </authorList>
    </citation>
    <scope>NUCLEOTIDE SEQUENCE [LARGE SCALE GENOMIC DNA]</scope>
    <source>
        <strain evidence="8">JCM 14901</strain>
    </source>
</reference>
<evidence type="ECO:0008006" key="9">
    <source>
        <dbReference type="Google" id="ProtNLM"/>
    </source>
</evidence>
<accession>A0ABP5CY62</accession>
<dbReference type="InterPro" id="IPR022044">
    <property type="entry name" value="TcdB_toxin_mid/C"/>
</dbReference>
<dbReference type="InterPro" id="IPR028994">
    <property type="entry name" value="Integrin_alpha_N"/>
</dbReference>
<keyword evidence="8" id="KW-1185">Reference proteome</keyword>
<feature type="region of interest" description="Disordered" evidence="4">
    <location>
        <begin position="1"/>
        <end position="41"/>
    </location>
</feature>
<dbReference type="NCBIfam" id="TIGR03696">
    <property type="entry name" value="Rhs_assc_core"/>
    <property type="match status" value="1"/>
</dbReference>
<comment type="caution">
    <text evidence="7">The sequence shown here is derived from an EMBL/GenBank/DDBJ whole genome shotgun (WGS) entry which is preliminary data.</text>
</comment>
<evidence type="ECO:0000313" key="8">
    <source>
        <dbReference type="Proteomes" id="UP001499933"/>
    </source>
</evidence>
<gene>
    <name evidence="7" type="ORF">GCM10009776_37400</name>
</gene>
<evidence type="ECO:0000256" key="1">
    <source>
        <dbReference type="ARBA" id="ARBA00004613"/>
    </source>
</evidence>
<keyword evidence="2" id="KW-0964">Secreted</keyword>
<dbReference type="InterPro" id="IPR003284">
    <property type="entry name" value="Sal_SpvB"/>
</dbReference>
<dbReference type="PANTHER" id="PTHR32305:SF15">
    <property type="entry name" value="PROTEIN RHSA-RELATED"/>
    <property type="match status" value="1"/>
</dbReference>
<comment type="subcellular location">
    <subcellularLocation>
        <location evidence="1">Secreted</location>
    </subcellularLocation>
</comment>
<proteinExistence type="predicted"/>
<feature type="compositionally biased region" description="Basic and acidic residues" evidence="4">
    <location>
        <begin position="1"/>
        <end position="11"/>
    </location>
</feature>
<evidence type="ECO:0000256" key="2">
    <source>
        <dbReference type="ARBA" id="ARBA00022525"/>
    </source>
</evidence>
<dbReference type="Pfam" id="PF03534">
    <property type="entry name" value="SpvB"/>
    <property type="match status" value="1"/>
</dbReference>
<evidence type="ECO:0000256" key="4">
    <source>
        <dbReference type="SAM" id="MobiDB-lite"/>
    </source>
</evidence>
<evidence type="ECO:0000313" key="7">
    <source>
        <dbReference type="EMBL" id="GAA1970931.1"/>
    </source>
</evidence>
<evidence type="ECO:0000259" key="5">
    <source>
        <dbReference type="Pfam" id="PF12255"/>
    </source>
</evidence>
<dbReference type="InterPro" id="IPR022385">
    <property type="entry name" value="Rhs_assc_core"/>
</dbReference>
<protein>
    <recommendedName>
        <fullName evidence="9">Toxin</fullName>
    </recommendedName>
</protein>
<dbReference type="Pfam" id="PF12256">
    <property type="entry name" value="TcdB_toxin_midN"/>
    <property type="match status" value="1"/>
</dbReference>
<name>A0ABP5CY62_9MICO</name>
<feature type="domain" description="Insecticide toxin TcdB middle/C-terminal" evidence="5">
    <location>
        <begin position="958"/>
        <end position="1085"/>
    </location>
</feature>
<dbReference type="Gene3D" id="2.180.10.10">
    <property type="entry name" value="RHS repeat-associated core"/>
    <property type="match status" value="1"/>
</dbReference>
<evidence type="ECO:0000256" key="3">
    <source>
        <dbReference type="ARBA" id="ARBA00023026"/>
    </source>
</evidence>
<evidence type="ECO:0000259" key="6">
    <source>
        <dbReference type="Pfam" id="PF12256"/>
    </source>
</evidence>
<dbReference type="EMBL" id="BAAAOG010000015">
    <property type="protein sequence ID" value="GAA1970931.1"/>
    <property type="molecule type" value="Genomic_DNA"/>
</dbReference>
<dbReference type="Proteomes" id="UP001499933">
    <property type="component" value="Unassembled WGS sequence"/>
</dbReference>
<dbReference type="PRINTS" id="PR01341">
    <property type="entry name" value="SALSPVBPROT"/>
</dbReference>
<dbReference type="SUPFAM" id="SSF69318">
    <property type="entry name" value="Integrin alpha N-terminal domain"/>
    <property type="match status" value="1"/>
</dbReference>
<sequence>MDEADRARDPQRSFAAIPPVAGPSDGARGAGSGGERFGPAVLSLPRGGGAIRGLGEKFSTNAVTGTGSLNVPIVTSPGRSGFGPRLSLSYDSGTGNGPFGWGWNLPIPAITRKTDKGLPTYRDGDESDVFILSGAEDLVPVPEEDAAIRHRVSGGVTYLIQRYRPRIEGLFARIERWTAASSGESHWRSISRDNVTTLYGRTLESRISDPDDGTRIFSWLICETYDDKGNAMVYDYAAEDSQNVDLSQSNERNRVRTANRYLKRIRYGNRVSRLIEPDLALATWLFEVVFDYGEGHYEDVDLDPAIPQAEQHHRVRATSSPATPWMSRPDPFSSHRAGFEVRTCRRCRRVLMFHRFDELGEEPRLVRAIEFDYGDLDYAQSPTIDAELNHQGSTRFGSFIRAATQSGFVRDDAETAVVREEATYVTYLSRSLPPLEFEYSRAVIQDDIRELDAAGLENLPVGLDGDAYQWVDLDGEGVSGILTEQADAWFYKPNLGDGHFGPAGTVAAKPSLAALLTGRQQLLDLTGNGRLDLVTFAGPIPGFFERTTDADWNPLRTFPHLPRISWEEPNLRFVDLNGDGFADVLISEQDALTWHPSLAEDGYGPAEHVRRPVDEEQGPCLVFADGSESIYLADMVGHGLTDLVRIRNGEVCYWPSEGYGRFGAKVTMDGSPWFDEPDRFDQKRIRLADIDGSGAEDIIYLGRNGVDLYFNQSGNRVSMPRRLPQLPPVDSVSSVRAVDLLGTGTACLVWSSPLPGDTRRALQYIDLMGSGKPHLLTAVVNNLGAETRIHYAPSTTFYLADKLEGRPWVTRIPFPVHVVERVESYDRISGNRFVTRYSYHHGFFDGIEREFRGFGRVDQTDTEEIAALGVHDPVGTNVDESSHVPPVLTRTWFHTGAYLGRDHLADFFAGLLDDEDAGEYYRERDTSGAPLTDAQARQLLLEDSVLPPGLTFDEEREACRALKGAILRQEVYALDGTDLEQHPYAVTEQNFTVRCLQFRAGNRHAVFFTHPRETIDRHSERNPADPRIAHSLTLEVDDFGNVLRSAAVTYGRRQPDPALSAQDQAEQAQAHVTCTENDFTNPIDTDDAYRAPLPAEARSYELVGLDVGSDVDRIGVDTMLAALNTAVQIPYEQPAGAGRKRLIEHVRTHYRPDDLGADLGDVLLPAGNLESLAIRGETYRLAFTPGLVEELFGDRVSAGILTAEGGYVDAADDGEWWMPTGRVFLSAEPADTAAQELATARAHFFLPRRYRDPFGAEAATTADVYDLLGIETRDPLGNTVRVGNDYRTLQPRIITDPNGNRSEVAFDALGMVVGTAVMGKPGEDLGDTLAGFEADLTEAEVLRHLADPLRAPQSLLKGAGTRLVYDLSAYQRTQLDVQPSPAVVCSLARETHASDLAEGDTSRIQHAFTYSDGYGREIQQKIQAEPGPLTDGAPSVDPRWVGSGWTVFDNKGKPVRQFEPFFTGTHRFEFDIRNGVSPVLCYDPLGRVVATIHPDHSWQKVVFDPWRQQSWDAGDTAQILNAGADADVGGQFARLPADAYLPTWYEQRSGGALGAHEQAAAEGAAVQADTPTVVHLDSLGRAIVTVAHNRIVRGGTPVEESFLRTRVVFDIEGNQREIIDALQRMVARHDYDMLGNQAHATSMEAGERRILLDVGGLPIRTWDGRGHAFRIEYDTLRRPRHRFVSGGDAAQSDPRVLGHEVMFASIEYGEGQDDDIALNLRTRASRVFDGAGVVISEAHDFKGNLLRANRRLASDYNGVPDWSGAVSLEDESHTTSTTFDALNRTVTGTSPDGSVARPAYNDAGLLERIDVSLRGEQFDGEPVWTPFVSGVQYDAKGQRLSIAYASGAAPDRRGVTTAHTYDPLTFRLVRLLTTRGAVDSGDGDAVQDLHYTYDPVGNVTHIQDDAQQTTFFRNQRIEPSADYSYDALSRLVEAAGREHIGQLSRPETTWSDEFRVNRPHPNDEAAMRRYTEQYAYDAAGNILKMTHRADNGDWTRTYSYNEPSLLDEDTFSNRLSSTRVGSGPLETHTYDAHGNMTGMAHLTVMQWTFLDQLRDTSRQAVTEGSPETTWYVYDAAGQRVRKLTERYAATEGTATRKDDRIYLGGFELYREYGDFDTVPTLERQTLHVSDGSRRVAMVETRTLGDDGSAARLTRYQFGNHLGSVSLELDDQARIISYEEYFPYGSTSYQGVDAGIRAAAKRYRYTGKERDEETGLSYHGARYYAAWLGRWSSADPGGLVDGANLYRYGRCNPTSMRDGNGFVTTDDDLRAMDPTPTTTRTLLRPGVQEPRTAEQQAQLNALQASQQKYLREEALKARPTTADSVQNIASNVSTVASVIPHPAAQAVGAVAEGVVAGIDLSKGNYVQAAVGALFILIPGPDAPAKAVLNKGTMREMTIQSVGMVEGRAVALIEYGGQMRLAARRTGGGGASLGASRHDWEIFEGFLVNDTKWMEGFSEEVQRMPHGWFNKSKTAVGDIEDAAGGPNGWGDYLPGFLDRYGDIAGYQIGDALSSNEDRLFGFATDWSRSANGELVVDQSRAILDMPELTWQEALQKAEEMGYQQPYTTVSELLEAIRNQPR</sequence>
<feature type="domain" description="Insecticide toxin TcdB middle/N-terminal" evidence="6">
    <location>
        <begin position="733"/>
        <end position="863"/>
    </location>
</feature>
<dbReference type="PANTHER" id="PTHR32305">
    <property type="match status" value="1"/>
</dbReference>
<dbReference type="Pfam" id="PF12255">
    <property type="entry name" value="TcdB_toxin_midC"/>
    <property type="match status" value="1"/>
</dbReference>